<feature type="compositionally biased region" description="Polar residues" evidence="1">
    <location>
        <begin position="38"/>
        <end position="66"/>
    </location>
</feature>
<organism evidence="2 3">
    <name type="scientific">Cryphonectria parasitica (strain ATCC 38755 / EP155)</name>
    <dbReference type="NCBI Taxonomy" id="660469"/>
    <lineage>
        <taxon>Eukaryota</taxon>
        <taxon>Fungi</taxon>
        <taxon>Dikarya</taxon>
        <taxon>Ascomycota</taxon>
        <taxon>Pezizomycotina</taxon>
        <taxon>Sordariomycetes</taxon>
        <taxon>Sordariomycetidae</taxon>
        <taxon>Diaporthales</taxon>
        <taxon>Cryphonectriaceae</taxon>
        <taxon>Cryphonectria-Endothia species complex</taxon>
        <taxon>Cryphonectria</taxon>
    </lineage>
</organism>
<sequence>MSSNLQEGAVGAGSSMTSAAGGHHIFSSFPPSTHTSSAYGTTVQFGDSSSSWPMTPAQGSSGSTSMTRDKKH</sequence>
<dbReference type="AlphaFoldDB" id="A0A9P5CIH0"/>
<reference evidence="2" key="1">
    <citation type="journal article" date="2020" name="Phytopathology">
        <title>Genome sequence of the chestnut blight fungus Cryphonectria parasitica EP155: A fundamental resource for an archetypical invasive plant pathogen.</title>
        <authorList>
            <person name="Crouch J.A."/>
            <person name="Dawe A."/>
            <person name="Aerts A."/>
            <person name="Barry K."/>
            <person name="Churchill A.C.L."/>
            <person name="Grimwood J."/>
            <person name="Hillman B."/>
            <person name="Milgroom M.G."/>
            <person name="Pangilinan J."/>
            <person name="Smith M."/>
            <person name="Salamov A."/>
            <person name="Schmutz J."/>
            <person name="Yadav J."/>
            <person name="Grigoriev I.V."/>
            <person name="Nuss D."/>
        </authorList>
    </citation>
    <scope>NUCLEOTIDE SEQUENCE</scope>
    <source>
        <strain evidence="2">EP155</strain>
    </source>
</reference>
<feature type="region of interest" description="Disordered" evidence="1">
    <location>
        <begin position="1"/>
        <end position="72"/>
    </location>
</feature>
<proteinExistence type="predicted"/>
<dbReference type="EMBL" id="MU032352">
    <property type="protein sequence ID" value="KAF3760714.1"/>
    <property type="molecule type" value="Genomic_DNA"/>
</dbReference>
<gene>
    <name evidence="2" type="ORF">M406DRAFT_324470</name>
</gene>
<evidence type="ECO:0000313" key="3">
    <source>
        <dbReference type="Proteomes" id="UP000803844"/>
    </source>
</evidence>
<evidence type="ECO:0000313" key="2">
    <source>
        <dbReference type="EMBL" id="KAF3760714.1"/>
    </source>
</evidence>
<name>A0A9P5CIH0_CRYP1</name>
<dbReference type="RefSeq" id="XP_040771693.1">
    <property type="nucleotide sequence ID" value="XM_040919872.1"/>
</dbReference>
<dbReference type="GeneID" id="63837001"/>
<dbReference type="Proteomes" id="UP000803844">
    <property type="component" value="Unassembled WGS sequence"/>
</dbReference>
<feature type="compositionally biased region" description="Low complexity" evidence="1">
    <location>
        <begin position="8"/>
        <end position="37"/>
    </location>
</feature>
<keyword evidence="3" id="KW-1185">Reference proteome</keyword>
<protein>
    <submittedName>
        <fullName evidence="2">Uncharacterized protein</fullName>
    </submittedName>
</protein>
<accession>A0A9P5CIH0</accession>
<comment type="caution">
    <text evidence="2">The sequence shown here is derived from an EMBL/GenBank/DDBJ whole genome shotgun (WGS) entry which is preliminary data.</text>
</comment>
<evidence type="ECO:0000256" key="1">
    <source>
        <dbReference type="SAM" id="MobiDB-lite"/>
    </source>
</evidence>